<dbReference type="Gene3D" id="1.20.1300.20">
    <property type="entry name" value="Peptidase C65 Otubain, subdomain 2"/>
    <property type="match status" value="2"/>
</dbReference>
<sequence>YVELSPMLCAKLVSLEDDFPSTRRVAGDGNCFYRAALFALLEHVLAAPDPPLGERLESVFTAHLQRIDAPAPALPAPSPGASPRGGPAATTTTPVGSPRGAGAGVLTAAAATAAAQAQAEAGLLPPAHDPSAYRGGQLLLRLLRSAWFKAPDADAPCDVSTLERLLNHSADSGDVIRFARSLTVRELVSAESFYEPFIPGCGRDYTGLSLRQICVRHVLPLGFEVEQLQIIALCTALGATVAVLDVAGSQVGAIKHGPEGQRGPPVAWVAHLPGHYDVIYPARPLDVAPGGAGGSRATD</sequence>
<dbReference type="AlphaFoldDB" id="A0A2J8A8N9"/>
<feature type="domain" description="OTU" evidence="2">
    <location>
        <begin position="20"/>
        <end position="282"/>
    </location>
</feature>
<dbReference type="InterPro" id="IPR019400">
    <property type="entry name" value="Peptidase_C65_otubain"/>
</dbReference>
<name>A0A2J8A8N9_9CHLO</name>
<dbReference type="Proteomes" id="UP000236333">
    <property type="component" value="Unassembled WGS sequence"/>
</dbReference>
<reference evidence="3 4" key="1">
    <citation type="journal article" date="2017" name="Mol. Biol. Evol.">
        <title>The 4-celled Tetrabaena socialis nuclear genome reveals the essential components for genetic control of cell number at the origin of multicellularity in the volvocine lineage.</title>
        <authorList>
            <person name="Featherston J."/>
            <person name="Arakaki Y."/>
            <person name="Hanschen E.R."/>
            <person name="Ferris P.J."/>
            <person name="Michod R.E."/>
            <person name="Olson B.J.S.C."/>
            <person name="Nozaki H."/>
            <person name="Durand P.M."/>
        </authorList>
    </citation>
    <scope>NUCLEOTIDE SEQUENCE [LARGE SCALE GENOMIC DNA]</scope>
    <source>
        <strain evidence="3 4">NIES-571</strain>
    </source>
</reference>
<dbReference type="GO" id="GO:0071108">
    <property type="term" value="P:protein K48-linked deubiquitination"/>
    <property type="evidence" value="ECO:0007669"/>
    <property type="project" value="TreeGrafter"/>
</dbReference>
<dbReference type="PROSITE" id="PS50802">
    <property type="entry name" value="OTU"/>
    <property type="match status" value="1"/>
</dbReference>
<organism evidence="3 4">
    <name type="scientific">Tetrabaena socialis</name>
    <dbReference type="NCBI Taxonomy" id="47790"/>
    <lineage>
        <taxon>Eukaryota</taxon>
        <taxon>Viridiplantae</taxon>
        <taxon>Chlorophyta</taxon>
        <taxon>core chlorophytes</taxon>
        <taxon>Chlorophyceae</taxon>
        <taxon>CS clade</taxon>
        <taxon>Chlamydomonadales</taxon>
        <taxon>Tetrabaenaceae</taxon>
        <taxon>Tetrabaena</taxon>
    </lineage>
</organism>
<dbReference type="InterPro" id="IPR038765">
    <property type="entry name" value="Papain-like_cys_pep_sf"/>
</dbReference>
<feature type="non-terminal residue" evidence="3">
    <location>
        <position position="1"/>
    </location>
</feature>
<dbReference type="GO" id="GO:0004843">
    <property type="term" value="F:cysteine-type deubiquitinase activity"/>
    <property type="evidence" value="ECO:0007669"/>
    <property type="project" value="TreeGrafter"/>
</dbReference>
<dbReference type="GO" id="GO:0043130">
    <property type="term" value="F:ubiquitin binding"/>
    <property type="evidence" value="ECO:0007669"/>
    <property type="project" value="TreeGrafter"/>
</dbReference>
<dbReference type="InterPro" id="IPR042467">
    <property type="entry name" value="Peptidase_C65_otubain_sub2"/>
</dbReference>
<dbReference type="CDD" id="cd22749">
    <property type="entry name" value="Otubain_C65"/>
    <property type="match status" value="1"/>
</dbReference>
<gene>
    <name evidence="3" type="ORF">TSOC_004542</name>
</gene>
<evidence type="ECO:0000259" key="2">
    <source>
        <dbReference type="PROSITE" id="PS50802"/>
    </source>
</evidence>
<dbReference type="Pfam" id="PF10275">
    <property type="entry name" value="Peptidase_C65"/>
    <property type="match status" value="2"/>
</dbReference>
<dbReference type="OrthoDB" id="18915at2759"/>
<protein>
    <submittedName>
        <fullName evidence="3">Ubiquitin thioesterase otubain-like</fullName>
    </submittedName>
</protein>
<evidence type="ECO:0000256" key="1">
    <source>
        <dbReference type="SAM" id="MobiDB-lite"/>
    </source>
</evidence>
<proteinExistence type="predicted"/>
<evidence type="ECO:0000313" key="3">
    <source>
        <dbReference type="EMBL" id="PNH08887.1"/>
    </source>
</evidence>
<dbReference type="PANTHER" id="PTHR12931:SF15">
    <property type="entry name" value="UBIQUITIN THIOESTERASE OTUBAIN-LIKE"/>
    <property type="match status" value="1"/>
</dbReference>
<evidence type="ECO:0000313" key="4">
    <source>
        <dbReference type="Proteomes" id="UP000236333"/>
    </source>
</evidence>
<dbReference type="SUPFAM" id="SSF54001">
    <property type="entry name" value="Cysteine proteinases"/>
    <property type="match status" value="2"/>
</dbReference>
<dbReference type="GO" id="GO:0005634">
    <property type="term" value="C:nucleus"/>
    <property type="evidence" value="ECO:0007669"/>
    <property type="project" value="TreeGrafter"/>
</dbReference>
<dbReference type="PANTHER" id="PTHR12931">
    <property type="entry name" value="UBIQUITIN THIOLESTERASE PROTEIN OTUB"/>
    <property type="match status" value="1"/>
</dbReference>
<keyword evidence="4" id="KW-1185">Reference proteome</keyword>
<feature type="compositionally biased region" description="Low complexity" evidence="1">
    <location>
        <begin position="81"/>
        <end position="99"/>
    </location>
</feature>
<accession>A0A2J8A8N9</accession>
<dbReference type="InterPro" id="IPR003323">
    <property type="entry name" value="OTU_dom"/>
</dbReference>
<dbReference type="EMBL" id="PGGS01000112">
    <property type="protein sequence ID" value="PNH08887.1"/>
    <property type="molecule type" value="Genomic_DNA"/>
</dbReference>
<feature type="region of interest" description="Disordered" evidence="1">
    <location>
        <begin position="71"/>
        <end position="99"/>
    </location>
</feature>
<comment type="caution">
    <text evidence="3">The sequence shown here is derived from an EMBL/GenBank/DDBJ whole genome shotgun (WGS) entry which is preliminary data.</text>
</comment>